<evidence type="ECO:0000256" key="1">
    <source>
        <dbReference type="ARBA" id="ARBA00007637"/>
    </source>
</evidence>
<dbReference type="SUPFAM" id="SSF51735">
    <property type="entry name" value="NAD(P)-binding Rossmann-fold domains"/>
    <property type="match status" value="1"/>
</dbReference>
<gene>
    <name evidence="3" type="ORF">DFR64_0678</name>
</gene>
<dbReference type="GO" id="GO:0006567">
    <property type="term" value="P:L-threonine catabolic process"/>
    <property type="evidence" value="ECO:0007669"/>
    <property type="project" value="TreeGrafter"/>
</dbReference>
<organism evidence="3 4">
    <name type="scientific">Pelolinea submarina</name>
    <dbReference type="NCBI Taxonomy" id="913107"/>
    <lineage>
        <taxon>Bacteria</taxon>
        <taxon>Bacillati</taxon>
        <taxon>Chloroflexota</taxon>
        <taxon>Anaerolineae</taxon>
        <taxon>Anaerolineales</taxon>
        <taxon>Anaerolineaceae</taxon>
        <taxon>Pelolinea</taxon>
    </lineage>
</organism>
<dbReference type="PANTHER" id="PTHR42687">
    <property type="entry name" value="L-THREONINE 3-DEHYDROGENASE"/>
    <property type="match status" value="1"/>
</dbReference>
<comment type="caution">
    <text evidence="3">The sequence shown here is derived from an EMBL/GenBank/DDBJ whole genome shotgun (WGS) entry which is preliminary data.</text>
</comment>
<reference evidence="3 4" key="1">
    <citation type="submission" date="2018-08" db="EMBL/GenBank/DDBJ databases">
        <title>Genomic Encyclopedia of Type Strains, Phase IV (KMG-IV): sequencing the most valuable type-strain genomes for metagenomic binning, comparative biology and taxonomic classification.</title>
        <authorList>
            <person name="Goeker M."/>
        </authorList>
    </citation>
    <scope>NUCLEOTIDE SEQUENCE [LARGE SCALE GENOMIC DNA]</scope>
    <source>
        <strain evidence="3 4">DSM 23923</strain>
    </source>
</reference>
<keyword evidence="4" id="KW-1185">Reference proteome</keyword>
<evidence type="ECO:0000313" key="4">
    <source>
        <dbReference type="Proteomes" id="UP000256388"/>
    </source>
</evidence>
<dbReference type="PANTHER" id="PTHR42687:SF1">
    <property type="entry name" value="L-THREONINE 3-DEHYDROGENASE, MITOCHONDRIAL"/>
    <property type="match status" value="1"/>
</dbReference>
<protein>
    <submittedName>
        <fullName evidence="3">Nucleoside-diphosphate-sugar epimerase</fullName>
    </submittedName>
</protein>
<dbReference type="Gene3D" id="3.40.50.720">
    <property type="entry name" value="NAD(P)-binding Rossmann-like Domain"/>
    <property type="match status" value="1"/>
</dbReference>
<dbReference type="OrthoDB" id="9779902at2"/>
<dbReference type="EMBL" id="QUMS01000001">
    <property type="protein sequence ID" value="REG10813.1"/>
    <property type="molecule type" value="Genomic_DNA"/>
</dbReference>
<feature type="domain" description="NAD-dependent epimerase/dehydratase" evidence="2">
    <location>
        <begin position="6"/>
        <end position="262"/>
    </location>
</feature>
<dbReference type="Proteomes" id="UP000256388">
    <property type="component" value="Unassembled WGS sequence"/>
</dbReference>
<evidence type="ECO:0000313" key="3">
    <source>
        <dbReference type="EMBL" id="REG10813.1"/>
    </source>
</evidence>
<dbReference type="InterPro" id="IPR036291">
    <property type="entry name" value="NAD(P)-bd_dom_sf"/>
</dbReference>
<evidence type="ECO:0000259" key="2">
    <source>
        <dbReference type="Pfam" id="PF01370"/>
    </source>
</evidence>
<comment type="similarity">
    <text evidence="1">Belongs to the NAD(P)-dependent epimerase/dehydratase family.</text>
</comment>
<dbReference type="InterPro" id="IPR051225">
    <property type="entry name" value="NAD(P)_epim/dehydratase"/>
</dbReference>
<name>A0A3E0AGM4_9CHLR</name>
<dbReference type="AlphaFoldDB" id="A0A3E0AGM4"/>
<dbReference type="RefSeq" id="WP_116223968.1">
    <property type="nucleotide sequence ID" value="NZ_AP018437.1"/>
</dbReference>
<dbReference type="InterPro" id="IPR001509">
    <property type="entry name" value="Epimerase_deHydtase"/>
</dbReference>
<accession>A0A3E0AGM4</accession>
<dbReference type="GO" id="GO:0008743">
    <property type="term" value="F:L-threonine 3-dehydrogenase activity"/>
    <property type="evidence" value="ECO:0007669"/>
    <property type="project" value="TreeGrafter"/>
</dbReference>
<sequence>MRREVILITGANGEIGHGLITQIHKENRARVVALDLKPLDDCLMPYCERFIVGDILDKMLLGRLIAEYEITSIFHLASILSTKAEYNPEAAHEINVEGTINLLRLGVELSQWQGKPVKFIYPSSIAVYGLPNIESKRSSGKVREDQFCSPNTMYGCNKIYCENLGRYYSKHYRQLAKDPVKNTVDFRCLRFPGLVSAETIPTGGTSDFGPEMLHYAAQNVPYDCFVREDTRIPFMAMPDAIKALLMLEAAPMANLTQTSYNVTSFSPTAAEIEQYVRKAFPEAQINYAVHPQRQTIVDSWPADVDDSPARKDWNWEPDYDMRKAFEEYLIPAIRNRYSSSSC</sequence>
<dbReference type="Pfam" id="PF01370">
    <property type="entry name" value="Epimerase"/>
    <property type="match status" value="1"/>
</dbReference>
<proteinExistence type="inferred from homology"/>